<keyword evidence="1" id="KW-0560">Oxidoreductase</keyword>
<dbReference type="GO" id="GO:0016705">
    <property type="term" value="F:oxidoreductase activity, acting on paired donors, with incorporation or reduction of molecular oxygen"/>
    <property type="evidence" value="ECO:0007669"/>
    <property type="project" value="InterPro"/>
</dbReference>
<dbReference type="InterPro" id="IPR050766">
    <property type="entry name" value="Bact_Lucif_Oxidored"/>
</dbReference>
<dbReference type="PANTHER" id="PTHR30137">
    <property type="entry name" value="LUCIFERASE-LIKE MONOOXYGENASE"/>
    <property type="match status" value="1"/>
</dbReference>
<evidence type="ECO:0000313" key="5">
    <source>
        <dbReference type="Proteomes" id="UP001174909"/>
    </source>
</evidence>
<feature type="domain" description="Luciferase-like" evidence="3">
    <location>
        <begin position="1"/>
        <end position="337"/>
    </location>
</feature>
<comment type="caution">
    <text evidence="4">The sequence shown here is derived from an EMBL/GenBank/DDBJ whole genome shotgun (WGS) entry which is preliminary data.</text>
</comment>
<dbReference type="AlphaFoldDB" id="A0AA35TJB5"/>
<reference evidence="4" key="1">
    <citation type="submission" date="2023-03" db="EMBL/GenBank/DDBJ databases">
        <authorList>
            <person name="Steffen K."/>
            <person name="Cardenas P."/>
        </authorList>
    </citation>
    <scope>NUCLEOTIDE SEQUENCE</scope>
</reference>
<dbReference type="GO" id="GO:0005829">
    <property type="term" value="C:cytosol"/>
    <property type="evidence" value="ECO:0007669"/>
    <property type="project" value="TreeGrafter"/>
</dbReference>
<accession>A0AA35TJB5</accession>
<dbReference type="PANTHER" id="PTHR30137:SF8">
    <property type="entry name" value="BLR5498 PROTEIN"/>
    <property type="match status" value="1"/>
</dbReference>
<evidence type="ECO:0000256" key="2">
    <source>
        <dbReference type="ARBA" id="ARBA00023033"/>
    </source>
</evidence>
<dbReference type="EMBL" id="CASHTH010003785">
    <property type="protein sequence ID" value="CAI8049355.1"/>
    <property type="molecule type" value="Genomic_DNA"/>
</dbReference>
<sequence>MRFAAFTTVAESAGEATDATGLLDNLRKQTILAEELGFEAMWLGEHHFGPYGAGDIPNPILLGADLAARTSRIRIGQMANIAPWWHPIRLAEDLAILDNMSGGRVDVGFGRGIWPYEGPQFHPNADPRKDKENRELFRETVEIVREIWRNEYFSYNGSNYSFPAEDTVFSHPMYSPNPKWLDGEKVTKLRVTPRPYQEPHPPIWMTVSTDNSVTTAAELGLNACYWQPPALRIRQRMELYAEIRSRLEGRQFRLGEGQAVMRTTYIASSMEEARREAEEAVMSSFIFNDPFRGRQVFTNPDEVLDPDVKLDWDFLEPRTLLVGSPENVIEKIEELQEVCSLEYLLVSFSHTGLPVGKSLQNLENFATKVMPHFA</sequence>
<evidence type="ECO:0000259" key="3">
    <source>
        <dbReference type="Pfam" id="PF00296"/>
    </source>
</evidence>
<name>A0AA35TJB5_GEOBA</name>
<dbReference type="Pfam" id="PF00296">
    <property type="entry name" value="Bac_luciferase"/>
    <property type="match status" value="1"/>
</dbReference>
<evidence type="ECO:0000256" key="1">
    <source>
        <dbReference type="ARBA" id="ARBA00023002"/>
    </source>
</evidence>
<gene>
    <name evidence="4" type="ORF">GBAR_LOCUS27184</name>
</gene>
<dbReference type="InterPro" id="IPR011251">
    <property type="entry name" value="Luciferase-like_dom"/>
</dbReference>
<evidence type="ECO:0000313" key="4">
    <source>
        <dbReference type="EMBL" id="CAI8049355.1"/>
    </source>
</evidence>
<organism evidence="4 5">
    <name type="scientific">Geodia barretti</name>
    <name type="common">Barrett's horny sponge</name>
    <dbReference type="NCBI Taxonomy" id="519541"/>
    <lineage>
        <taxon>Eukaryota</taxon>
        <taxon>Metazoa</taxon>
        <taxon>Porifera</taxon>
        <taxon>Demospongiae</taxon>
        <taxon>Heteroscleromorpha</taxon>
        <taxon>Tetractinellida</taxon>
        <taxon>Astrophorina</taxon>
        <taxon>Geodiidae</taxon>
        <taxon>Geodia</taxon>
    </lineage>
</organism>
<dbReference type="SUPFAM" id="SSF51679">
    <property type="entry name" value="Bacterial luciferase-like"/>
    <property type="match status" value="1"/>
</dbReference>
<keyword evidence="5" id="KW-1185">Reference proteome</keyword>
<protein>
    <submittedName>
        <fullName evidence="4">Flavin-dependent trigonelline monooxygenase, oxygenase component</fullName>
    </submittedName>
</protein>
<keyword evidence="2 4" id="KW-0503">Monooxygenase</keyword>
<dbReference type="Proteomes" id="UP001174909">
    <property type="component" value="Unassembled WGS sequence"/>
</dbReference>
<dbReference type="GO" id="GO:0004497">
    <property type="term" value="F:monooxygenase activity"/>
    <property type="evidence" value="ECO:0007669"/>
    <property type="project" value="UniProtKB-KW"/>
</dbReference>
<dbReference type="Gene3D" id="3.20.20.30">
    <property type="entry name" value="Luciferase-like domain"/>
    <property type="match status" value="1"/>
</dbReference>
<dbReference type="InterPro" id="IPR036661">
    <property type="entry name" value="Luciferase-like_sf"/>
</dbReference>
<proteinExistence type="predicted"/>